<organism evidence="2 3">
    <name type="scientific">Erythrobacter litoralis (strain HTCC2594)</name>
    <dbReference type="NCBI Taxonomy" id="314225"/>
    <lineage>
        <taxon>Bacteria</taxon>
        <taxon>Pseudomonadati</taxon>
        <taxon>Pseudomonadota</taxon>
        <taxon>Alphaproteobacteria</taxon>
        <taxon>Sphingomonadales</taxon>
        <taxon>Erythrobacteraceae</taxon>
        <taxon>Erythrobacter/Porphyrobacter group</taxon>
        <taxon>Erythrobacter</taxon>
    </lineage>
</organism>
<evidence type="ECO:0000256" key="1">
    <source>
        <dbReference type="SAM" id="Coils"/>
    </source>
</evidence>
<dbReference type="KEGG" id="eli:ELI_04950"/>
<feature type="coiled-coil region" evidence="1">
    <location>
        <begin position="48"/>
        <end position="80"/>
    </location>
</feature>
<dbReference type="RefSeq" id="WP_011413918.1">
    <property type="nucleotide sequence ID" value="NC_007722.1"/>
</dbReference>
<proteinExistence type="predicted"/>
<name>Q2NB59_ERYLH</name>
<dbReference type="HOGENOM" id="CLU_191470_0_0_5"/>
<gene>
    <name evidence="2" type="ordered locus">ELI_04950</name>
</gene>
<dbReference type="OrthoDB" id="7507038at2"/>
<reference evidence="3" key="1">
    <citation type="journal article" date="2009" name="J. Bacteriol.">
        <title>Complete genome sequence of Erythrobacter litoralis HTCC2594.</title>
        <authorList>
            <person name="Oh H.M."/>
            <person name="Giovannoni S.J."/>
            <person name="Ferriera S."/>
            <person name="Johnson J."/>
            <person name="Cho J.C."/>
        </authorList>
    </citation>
    <scope>NUCLEOTIDE SEQUENCE [LARGE SCALE GENOMIC DNA]</scope>
    <source>
        <strain evidence="3">HTCC2594</strain>
    </source>
</reference>
<protein>
    <submittedName>
        <fullName evidence="2">Uncharacterized protein</fullName>
    </submittedName>
</protein>
<dbReference type="eggNOG" id="ENOG50310UN">
    <property type="taxonomic scope" value="Bacteria"/>
</dbReference>
<keyword evidence="3" id="KW-1185">Reference proteome</keyword>
<sequence length="94" mass="10193">MAKKGTAFFDNKGQFFRTPEEASLSDLAALLGKIGDGESLAPGIAFMLLDKRKEIEAIFNEHDEMKREEAEAVKASLEAANVTELPSARPPKVG</sequence>
<dbReference type="Proteomes" id="UP000008808">
    <property type="component" value="Chromosome"/>
</dbReference>
<dbReference type="AlphaFoldDB" id="Q2NB59"/>
<dbReference type="EMBL" id="CP000157">
    <property type="protein sequence ID" value="ABC63082.1"/>
    <property type="molecule type" value="Genomic_DNA"/>
</dbReference>
<dbReference type="STRING" id="314225.ELI_04950"/>
<keyword evidence="1" id="KW-0175">Coiled coil</keyword>
<evidence type="ECO:0000313" key="2">
    <source>
        <dbReference type="EMBL" id="ABC63082.1"/>
    </source>
</evidence>
<accession>Q2NB59</accession>
<evidence type="ECO:0000313" key="3">
    <source>
        <dbReference type="Proteomes" id="UP000008808"/>
    </source>
</evidence>